<keyword evidence="2" id="KW-0547">Nucleotide-binding</keyword>
<dbReference type="InterPro" id="IPR041677">
    <property type="entry name" value="DNA2/NAM7_AAA_11"/>
</dbReference>
<feature type="domain" description="DNA2/NAM7 helicase helicase" evidence="6">
    <location>
        <begin position="69"/>
        <end position="127"/>
    </location>
</feature>
<gene>
    <name evidence="8" type="ORF">GXP67_18945</name>
</gene>
<dbReference type="GO" id="GO:0016787">
    <property type="term" value="F:hydrolase activity"/>
    <property type="evidence" value="ECO:0007669"/>
    <property type="project" value="UniProtKB-KW"/>
</dbReference>
<dbReference type="GO" id="GO:0005524">
    <property type="term" value="F:ATP binding"/>
    <property type="evidence" value="ECO:0007669"/>
    <property type="project" value="UniProtKB-KW"/>
</dbReference>
<reference evidence="8 9" key="1">
    <citation type="submission" date="2020-01" db="EMBL/GenBank/DDBJ databases">
        <authorList>
            <person name="Kim M.K."/>
        </authorList>
    </citation>
    <scope>NUCLEOTIDE SEQUENCE [LARGE SCALE GENOMIC DNA]</scope>
    <source>
        <strain evidence="8 9">172606-1</strain>
    </source>
</reference>
<evidence type="ECO:0000256" key="3">
    <source>
        <dbReference type="ARBA" id="ARBA00022801"/>
    </source>
</evidence>
<dbReference type="SUPFAM" id="SSF52540">
    <property type="entry name" value="P-loop containing nucleoside triphosphate hydrolases"/>
    <property type="match status" value="1"/>
</dbReference>
<comment type="similarity">
    <text evidence="1">Belongs to the DNA2/NAM7 helicase family.</text>
</comment>
<dbReference type="InterPro" id="IPR050534">
    <property type="entry name" value="Coronavir_polyprotein_1ab"/>
</dbReference>
<evidence type="ECO:0008006" key="10">
    <source>
        <dbReference type="Google" id="ProtNLM"/>
    </source>
</evidence>
<name>A0A6C0GLQ2_9BACT</name>
<evidence type="ECO:0000256" key="2">
    <source>
        <dbReference type="ARBA" id="ARBA00022741"/>
    </source>
</evidence>
<dbReference type="Pfam" id="PF13086">
    <property type="entry name" value="AAA_11"/>
    <property type="match status" value="1"/>
</dbReference>
<keyword evidence="3" id="KW-0378">Hydrolase</keyword>
<proteinExistence type="inferred from homology"/>
<keyword evidence="5" id="KW-0067">ATP-binding</keyword>
<organism evidence="8 9">
    <name type="scientific">Rhodocytophaga rosea</name>
    <dbReference type="NCBI Taxonomy" id="2704465"/>
    <lineage>
        <taxon>Bacteria</taxon>
        <taxon>Pseudomonadati</taxon>
        <taxon>Bacteroidota</taxon>
        <taxon>Cytophagia</taxon>
        <taxon>Cytophagales</taxon>
        <taxon>Rhodocytophagaceae</taxon>
        <taxon>Rhodocytophaga</taxon>
    </lineage>
</organism>
<evidence type="ECO:0000256" key="4">
    <source>
        <dbReference type="ARBA" id="ARBA00022806"/>
    </source>
</evidence>
<dbReference type="PANTHER" id="PTHR43788:SF8">
    <property type="entry name" value="DNA-BINDING PROTEIN SMUBP-2"/>
    <property type="match status" value="1"/>
</dbReference>
<evidence type="ECO:0000313" key="9">
    <source>
        <dbReference type="Proteomes" id="UP000480178"/>
    </source>
</evidence>
<sequence length="261" mass="29407">MGKNILITAFTHRAINNALVKISKVTSYEHIIKIGLETDADDLIWEGGEVKNYKELPTDLYNSESKGVIIGATCYATINKLRGFEFDTVIFDEAGQLTIPLGIIGMLAGKKYIFIGDHQQMPPIIQAKHANKELTKSIFELLFEKNPGTMLNITYRMNSAINRFPSKKFYNNTLISAPSVANSLISYKTLPQKFKNILEPENSTVFIDLKHENRSIRSPEEAKIISELVKELINIGVETNEIAVIAPYRAQGRLIKKNYSR</sequence>
<dbReference type="Gene3D" id="3.40.50.300">
    <property type="entry name" value="P-loop containing nucleotide triphosphate hydrolases"/>
    <property type="match status" value="2"/>
</dbReference>
<evidence type="ECO:0000313" key="8">
    <source>
        <dbReference type="EMBL" id="QHT68573.1"/>
    </source>
</evidence>
<dbReference type="PANTHER" id="PTHR43788">
    <property type="entry name" value="DNA2/NAM7 HELICASE FAMILY MEMBER"/>
    <property type="match status" value="1"/>
</dbReference>
<accession>A0A6C0GLQ2</accession>
<dbReference type="Pfam" id="PF13087">
    <property type="entry name" value="AAA_12"/>
    <property type="match status" value="1"/>
</dbReference>
<evidence type="ECO:0000256" key="5">
    <source>
        <dbReference type="ARBA" id="ARBA00022840"/>
    </source>
</evidence>
<protein>
    <recommendedName>
        <fullName evidence="10">AAA family ATPase</fullName>
    </recommendedName>
</protein>
<dbReference type="AlphaFoldDB" id="A0A6C0GLQ2"/>
<dbReference type="InterPro" id="IPR041679">
    <property type="entry name" value="DNA2/NAM7-like_C"/>
</dbReference>
<dbReference type="Proteomes" id="UP000480178">
    <property type="component" value="Chromosome"/>
</dbReference>
<dbReference type="GO" id="GO:0043139">
    <property type="term" value="F:5'-3' DNA helicase activity"/>
    <property type="evidence" value="ECO:0007669"/>
    <property type="project" value="TreeGrafter"/>
</dbReference>
<dbReference type="InterPro" id="IPR027417">
    <property type="entry name" value="P-loop_NTPase"/>
</dbReference>
<dbReference type="EMBL" id="CP048222">
    <property type="protein sequence ID" value="QHT68573.1"/>
    <property type="molecule type" value="Genomic_DNA"/>
</dbReference>
<feature type="domain" description="DNA2/NAM7 helicase-like C-terminal" evidence="7">
    <location>
        <begin position="135"/>
        <end position="260"/>
    </location>
</feature>
<dbReference type="KEGG" id="rhoz:GXP67_18945"/>
<evidence type="ECO:0000259" key="7">
    <source>
        <dbReference type="Pfam" id="PF13087"/>
    </source>
</evidence>
<evidence type="ECO:0000256" key="1">
    <source>
        <dbReference type="ARBA" id="ARBA00007913"/>
    </source>
</evidence>
<evidence type="ECO:0000259" key="6">
    <source>
        <dbReference type="Pfam" id="PF13086"/>
    </source>
</evidence>
<keyword evidence="4" id="KW-0347">Helicase</keyword>
<keyword evidence="9" id="KW-1185">Reference proteome</keyword>